<dbReference type="GeneID" id="93732863"/>
<dbReference type="Gene3D" id="3.30.300.30">
    <property type="match status" value="1"/>
</dbReference>
<dbReference type="CDD" id="cd05931">
    <property type="entry name" value="FAAL"/>
    <property type="match status" value="1"/>
</dbReference>
<dbReference type="FunFam" id="3.40.50.12780:FF:000013">
    <property type="entry name" value="Long-chain-fatty-acid--AMP ligase FadD32"/>
    <property type="match status" value="1"/>
</dbReference>
<dbReference type="Proteomes" id="UP000002357">
    <property type="component" value="Chromosome"/>
</dbReference>
<keyword evidence="4" id="KW-0443">Lipid metabolism</keyword>
<dbReference type="eggNOG" id="COG0318">
    <property type="taxonomic scope" value="Bacteria"/>
</dbReference>
<name>E2Q9A5_STRCL</name>
<evidence type="ECO:0000313" key="8">
    <source>
        <dbReference type="Proteomes" id="UP000002357"/>
    </source>
</evidence>
<dbReference type="InterPro" id="IPR000873">
    <property type="entry name" value="AMP-dep_synth/lig_dom"/>
</dbReference>
<dbReference type="GO" id="GO:0016874">
    <property type="term" value="F:ligase activity"/>
    <property type="evidence" value="ECO:0007669"/>
    <property type="project" value="UniProtKB-KW"/>
</dbReference>
<dbReference type="AlphaFoldDB" id="E2Q9A5"/>
<dbReference type="KEGG" id="sclf:BB341_25620"/>
<dbReference type="InterPro" id="IPR045851">
    <property type="entry name" value="AMP-bd_C_sf"/>
</dbReference>
<proteinExistence type="inferred from homology"/>
<dbReference type="Gene3D" id="3.40.50.12780">
    <property type="entry name" value="N-terminal domain of ligase-like"/>
    <property type="match status" value="1"/>
</dbReference>
<sequence>MTVAEFGSFAELVLTRSDERGDADAFVFLAEGRGGTQAEHLPYAELDRAAKDLASWLQERGLQGRQVLLLYPSGLEFIKAFVGCLYAGAVAVPAPLPSEQGQHFQRVSGIVRDARVGAVLTLGAHVPDVEAWLAAENFSDVACLATDRGPVADAGAWSDPRLRPDDLAFLQYTSGSTNAPKGVMVSHGNLLANEAAIARATGNTPDTVVGGWLPFYHDMGLIGHVLQPLWLGTVSVLMSPVSFLRKPARWLQMVSEYGVHGSGGPNFAYDLCVRRITDAQLEGVDLSTWRTACNGAEPVRAETLKAFTERFGPYGFRAETMFPCYGMAETTLLVTGTPRGRGALVREVDAAGLERGAVQGPYLGAPRRSLVSSGVADGEDFEVRVVDPDTRAERPAGRVGEIWVRGASVASGYWERPEVNAEVFGARISGLEGLGTWLRTGDLGVLDGAELFVTGRLKEMVLINGRNVYPYDVESAVRTLDPAIGTGAVFGIDAEGQEQLVVIHEIKAAAAHTDLAGVAAGIQRLIAKEFAVPAGNVLLVRPGTIRRTTSGKIQRTLMRRLFASGAVVPLHAVLDPAVRALVAAAETAAGAAAGAGTAGAKSDPTAAPAGTAPALTPVG</sequence>
<evidence type="ECO:0000256" key="4">
    <source>
        <dbReference type="ARBA" id="ARBA00023098"/>
    </source>
</evidence>
<dbReference type="GO" id="GO:0071766">
    <property type="term" value="P:Actinobacterium-type cell wall biogenesis"/>
    <property type="evidence" value="ECO:0007669"/>
    <property type="project" value="UniProtKB-ARBA"/>
</dbReference>
<dbReference type="InterPro" id="IPR040097">
    <property type="entry name" value="FAAL/FAAC"/>
</dbReference>
<dbReference type="GO" id="GO:0005886">
    <property type="term" value="C:plasma membrane"/>
    <property type="evidence" value="ECO:0007669"/>
    <property type="project" value="TreeGrafter"/>
</dbReference>
<dbReference type="GO" id="GO:0070566">
    <property type="term" value="F:adenylyltransferase activity"/>
    <property type="evidence" value="ECO:0007669"/>
    <property type="project" value="TreeGrafter"/>
</dbReference>
<dbReference type="PANTHER" id="PTHR22754">
    <property type="entry name" value="DISCO-INTERACTING PROTEIN 2 DIP2 -RELATED"/>
    <property type="match status" value="1"/>
</dbReference>
<dbReference type="PANTHER" id="PTHR22754:SF32">
    <property type="entry name" value="DISCO-INTERACTING PROTEIN 2"/>
    <property type="match status" value="1"/>
</dbReference>
<keyword evidence="8" id="KW-1185">Reference proteome</keyword>
<protein>
    <submittedName>
        <fullName evidence="7">AMP-binding domain-containing protein</fullName>
    </submittedName>
</protein>
<keyword evidence="3" id="KW-0276">Fatty acid metabolism</keyword>
<reference evidence="7 8" key="1">
    <citation type="journal article" date="2010" name="Genome Biol. Evol.">
        <title>The sequence of a 1.8-mb bacterial linear plasmid reveals a rich evolutionary reservoir of secondary metabolic pathways.</title>
        <authorList>
            <person name="Medema M.H."/>
            <person name="Trefzer A."/>
            <person name="Kovalchuk A."/>
            <person name="van den Berg M."/>
            <person name="Mueller U."/>
            <person name="Heijne W."/>
            <person name="Wu L."/>
            <person name="Alam M.T."/>
            <person name="Ronning C.M."/>
            <person name="Nierman W.C."/>
            <person name="Bovenberg R.A.L."/>
            <person name="Breitling R."/>
            <person name="Takano E."/>
        </authorList>
    </citation>
    <scope>NUCLEOTIDE SEQUENCE [LARGE SCALE GENOMIC DNA]</scope>
    <source>
        <strain evidence="8">ATCC 27064 / DSM 738 / JCM 4710 / NBRC 13307 / NCIMB 12785 / NRRL 3585 / VKM Ac-602</strain>
    </source>
</reference>
<accession>E2Q9A5</accession>
<dbReference type="EMBL" id="CM000913">
    <property type="protein sequence ID" value="EFG05525.1"/>
    <property type="molecule type" value="Genomic_DNA"/>
</dbReference>
<comment type="similarity">
    <text evidence="1">Belongs to the ATP-dependent AMP-binding enzyme family.</text>
</comment>
<evidence type="ECO:0000256" key="3">
    <source>
        <dbReference type="ARBA" id="ARBA00022832"/>
    </source>
</evidence>
<evidence type="ECO:0000313" key="7">
    <source>
        <dbReference type="EMBL" id="EFG05525.1"/>
    </source>
</evidence>
<dbReference type="Pfam" id="PF00501">
    <property type="entry name" value="AMP-binding"/>
    <property type="match status" value="1"/>
</dbReference>
<evidence type="ECO:0000256" key="2">
    <source>
        <dbReference type="ARBA" id="ARBA00022598"/>
    </source>
</evidence>
<dbReference type="GO" id="GO:0006633">
    <property type="term" value="P:fatty acid biosynthetic process"/>
    <property type="evidence" value="ECO:0007669"/>
    <property type="project" value="TreeGrafter"/>
</dbReference>
<evidence type="ECO:0000259" key="6">
    <source>
        <dbReference type="Pfam" id="PF00501"/>
    </source>
</evidence>
<keyword evidence="2" id="KW-0436">Ligase</keyword>
<dbReference type="OrthoDB" id="3671040at2"/>
<dbReference type="RefSeq" id="WP_003959526.1">
    <property type="nucleotide sequence ID" value="NZ_CM000913.1"/>
</dbReference>
<gene>
    <name evidence="7" type="ORF">SCLAV_0449</name>
</gene>
<feature type="region of interest" description="Disordered" evidence="5">
    <location>
        <begin position="595"/>
        <end position="619"/>
    </location>
</feature>
<dbReference type="SUPFAM" id="SSF56801">
    <property type="entry name" value="Acetyl-CoA synthetase-like"/>
    <property type="match status" value="1"/>
</dbReference>
<evidence type="ECO:0000256" key="5">
    <source>
        <dbReference type="SAM" id="MobiDB-lite"/>
    </source>
</evidence>
<feature type="domain" description="AMP-dependent synthetase/ligase" evidence="6">
    <location>
        <begin position="18"/>
        <end position="414"/>
    </location>
</feature>
<dbReference type="STRING" id="1901.BB341_25620"/>
<evidence type="ECO:0000256" key="1">
    <source>
        <dbReference type="ARBA" id="ARBA00006432"/>
    </source>
</evidence>
<dbReference type="InterPro" id="IPR042099">
    <property type="entry name" value="ANL_N_sf"/>
</dbReference>
<organism evidence="7 8">
    <name type="scientific">Streptomyces clavuligerus</name>
    <dbReference type="NCBI Taxonomy" id="1901"/>
    <lineage>
        <taxon>Bacteria</taxon>
        <taxon>Bacillati</taxon>
        <taxon>Actinomycetota</taxon>
        <taxon>Actinomycetes</taxon>
        <taxon>Kitasatosporales</taxon>
        <taxon>Streptomycetaceae</taxon>
        <taxon>Streptomyces</taxon>
    </lineage>
</organism>